<dbReference type="STRING" id="10228.B3SD00"/>
<dbReference type="SUPFAM" id="SSF81321">
    <property type="entry name" value="Family A G protein-coupled receptor-like"/>
    <property type="match status" value="1"/>
</dbReference>
<keyword evidence="3 8" id="KW-1133">Transmembrane helix</keyword>
<evidence type="ECO:0000256" key="2">
    <source>
        <dbReference type="ARBA" id="ARBA00022692"/>
    </source>
</evidence>
<dbReference type="GO" id="GO:0007186">
    <property type="term" value="P:G protein-coupled receptor signaling pathway"/>
    <property type="evidence" value="ECO:0000318"/>
    <property type="project" value="GO_Central"/>
</dbReference>
<feature type="transmembrane region" description="Helical" evidence="8">
    <location>
        <begin position="164"/>
        <end position="182"/>
    </location>
</feature>
<dbReference type="InParanoid" id="B3SD00"/>
<dbReference type="GeneID" id="6759334"/>
<evidence type="ECO:0000256" key="3">
    <source>
        <dbReference type="ARBA" id="ARBA00022989"/>
    </source>
</evidence>
<dbReference type="PhylomeDB" id="B3SD00"/>
<keyword evidence="11" id="KW-1185">Reference proteome</keyword>
<dbReference type="GO" id="GO:0005886">
    <property type="term" value="C:plasma membrane"/>
    <property type="evidence" value="ECO:0000318"/>
    <property type="project" value="GO_Central"/>
</dbReference>
<dbReference type="InterPro" id="IPR000276">
    <property type="entry name" value="GPCR_Rhodpsn"/>
</dbReference>
<dbReference type="GO" id="GO:0032870">
    <property type="term" value="P:cellular response to hormone stimulus"/>
    <property type="evidence" value="ECO:0000318"/>
    <property type="project" value="GO_Central"/>
</dbReference>
<comment type="subcellular location">
    <subcellularLocation>
        <location evidence="1">Membrane</location>
        <topology evidence="1">Multi-pass membrane protein</topology>
    </subcellularLocation>
</comment>
<organism evidence="10 11">
    <name type="scientific">Trichoplax adhaerens</name>
    <name type="common">Trichoplax reptans</name>
    <dbReference type="NCBI Taxonomy" id="10228"/>
    <lineage>
        <taxon>Eukaryota</taxon>
        <taxon>Metazoa</taxon>
        <taxon>Placozoa</taxon>
        <taxon>Uniplacotomia</taxon>
        <taxon>Trichoplacea</taxon>
        <taxon>Trichoplacidae</taxon>
        <taxon>Trichoplax</taxon>
    </lineage>
</organism>
<evidence type="ECO:0000259" key="9">
    <source>
        <dbReference type="PROSITE" id="PS50262"/>
    </source>
</evidence>
<keyword evidence="2 8" id="KW-0812">Transmembrane</keyword>
<dbReference type="KEGG" id="tad:TRIADDRAFT_62157"/>
<dbReference type="PROSITE" id="PS50262">
    <property type="entry name" value="G_PROTEIN_RECEP_F1_2"/>
    <property type="match status" value="1"/>
</dbReference>
<dbReference type="RefSeq" id="XP_002118121.1">
    <property type="nucleotide sequence ID" value="XM_002118085.1"/>
</dbReference>
<protein>
    <recommendedName>
        <fullName evidence="9">G-protein coupled receptors family 1 profile domain-containing protein</fullName>
    </recommendedName>
</protein>
<proteinExistence type="predicted"/>
<keyword evidence="7" id="KW-0807">Transducer</keyword>
<evidence type="ECO:0000256" key="1">
    <source>
        <dbReference type="ARBA" id="ARBA00004141"/>
    </source>
</evidence>
<dbReference type="Gene3D" id="1.20.1070.10">
    <property type="entry name" value="Rhodopsin 7-helix transmembrane proteins"/>
    <property type="match status" value="1"/>
</dbReference>
<dbReference type="Proteomes" id="UP000009022">
    <property type="component" value="Unassembled WGS sequence"/>
</dbReference>
<dbReference type="PANTHER" id="PTHR45695">
    <property type="entry name" value="LEUCOKININ RECEPTOR-RELATED"/>
    <property type="match status" value="1"/>
</dbReference>
<feature type="transmembrane region" description="Helical" evidence="8">
    <location>
        <begin position="52"/>
        <end position="71"/>
    </location>
</feature>
<feature type="transmembrane region" description="Helical" evidence="8">
    <location>
        <begin position="203"/>
        <end position="222"/>
    </location>
</feature>
<dbReference type="eggNOG" id="KOG3656">
    <property type="taxonomic scope" value="Eukaryota"/>
</dbReference>
<feature type="transmembrane region" description="Helical" evidence="8">
    <location>
        <begin position="83"/>
        <end position="112"/>
    </location>
</feature>
<sequence length="356" mass="40531">MPSLGQSIISLLAMQLTAAISSVIILSSGWIANIYVLIIIFRNRKYKTLDKFHCLLASLALYDILTLLLYWPYELNQIFNHWYFGEILCHICNGFTVYFNAASALTIVAMAIDRYQIAVKVTISNVKSEWKLATVIIIAIIALAFSLPSIIFTDVDFNYVPFSLYSGSTSTAILGLSCHLALPQFQFHNNTIILRRSEQIYYTCGYVLLYILPLIIVIIIFAKTKHHFSQPESVDEKEMIDSHKKMIQMVLVLMITHVIVWTPLFICNFRDVYGAGMTVNQHYVFYLLRLISKLMGISKCAINPVIYAYFCPYIKHPLIYLLKQCFGSPSSDLVVQPLRPNEVAPLLSAVEKDNKE</sequence>
<dbReference type="EMBL" id="DS985274">
    <property type="protein sequence ID" value="EDV19432.1"/>
    <property type="molecule type" value="Genomic_DNA"/>
</dbReference>
<dbReference type="OrthoDB" id="10037617at2759"/>
<feature type="transmembrane region" description="Helical" evidence="8">
    <location>
        <begin position="132"/>
        <end position="152"/>
    </location>
</feature>
<feature type="domain" description="G-protein coupled receptors family 1 profile" evidence="9">
    <location>
        <begin position="32"/>
        <end position="307"/>
    </location>
</feature>
<dbReference type="AlphaFoldDB" id="B3SD00"/>
<dbReference type="Pfam" id="PF00001">
    <property type="entry name" value="7tm_1"/>
    <property type="match status" value="1"/>
</dbReference>
<evidence type="ECO:0000256" key="6">
    <source>
        <dbReference type="ARBA" id="ARBA00023170"/>
    </source>
</evidence>
<evidence type="ECO:0000313" key="10">
    <source>
        <dbReference type="EMBL" id="EDV19432.1"/>
    </source>
</evidence>
<feature type="transmembrane region" description="Helical" evidence="8">
    <location>
        <begin position="246"/>
        <end position="267"/>
    </location>
</feature>
<evidence type="ECO:0000256" key="5">
    <source>
        <dbReference type="ARBA" id="ARBA00023136"/>
    </source>
</evidence>
<keyword evidence="6" id="KW-0675">Receptor</keyword>
<dbReference type="CTD" id="6759334"/>
<dbReference type="CDD" id="cd00637">
    <property type="entry name" value="7tm_classA_rhodopsin-like"/>
    <property type="match status" value="1"/>
</dbReference>
<reference evidence="10 11" key="1">
    <citation type="journal article" date="2008" name="Nature">
        <title>The Trichoplax genome and the nature of placozoans.</title>
        <authorList>
            <person name="Srivastava M."/>
            <person name="Begovic E."/>
            <person name="Chapman J."/>
            <person name="Putnam N.H."/>
            <person name="Hellsten U."/>
            <person name="Kawashima T."/>
            <person name="Kuo A."/>
            <person name="Mitros T."/>
            <person name="Salamov A."/>
            <person name="Carpenter M.L."/>
            <person name="Signorovitch A.Y."/>
            <person name="Moreno M.A."/>
            <person name="Kamm K."/>
            <person name="Grimwood J."/>
            <person name="Schmutz J."/>
            <person name="Shapiro H."/>
            <person name="Grigoriev I.V."/>
            <person name="Buss L.W."/>
            <person name="Schierwater B."/>
            <person name="Dellaporta S.L."/>
            <person name="Rokhsar D.S."/>
        </authorList>
    </citation>
    <scope>NUCLEOTIDE SEQUENCE [LARGE SCALE GENOMIC DNA]</scope>
    <source>
        <strain evidence="10 11">Grell-BS-1999</strain>
    </source>
</reference>
<name>B3SD00_TRIAD</name>
<dbReference type="PANTHER" id="PTHR45695:SF9">
    <property type="entry name" value="LEUCOKININ RECEPTOR"/>
    <property type="match status" value="1"/>
</dbReference>
<dbReference type="GO" id="GO:0004930">
    <property type="term" value="F:G protein-coupled receptor activity"/>
    <property type="evidence" value="ECO:0000318"/>
    <property type="project" value="GO_Central"/>
</dbReference>
<dbReference type="PRINTS" id="PR00237">
    <property type="entry name" value="GPCRRHODOPSN"/>
</dbReference>
<keyword evidence="4" id="KW-0297">G-protein coupled receptor</keyword>
<keyword evidence="5 8" id="KW-0472">Membrane</keyword>
<evidence type="ECO:0000256" key="7">
    <source>
        <dbReference type="ARBA" id="ARBA00023224"/>
    </source>
</evidence>
<evidence type="ECO:0000313" key="11">
    <source>
        <dbReference type="Proteomes" id="UP000009022"/>
    </source>
</evidence>
<dbReference type="InterPro" id="IPR017452">
    <property type="entry name" value="GPCR_Rhodpsn_7TM"/>
</dbReference>
<evidence type="ECO:0000256" key="4">
    <source>
        <dbReference type="ARBA" id="ARBA00023040"/>
    </source>
</evidence>
<evidence type="ECO:0000256" key="8">
    <source>
        <dbReference type="SAM" id="Phobius"/>
    </source>
</evidence>
<accession>B3SD00</accession>
<feature type="transmembrane region" description="Helical" evidence="8">
    <location>
        <begin position="12"/>
        <end position="40"/>
    </location>
</feature>
<dbReference type="HOGENOM" id="CLU_009579_6_0_1"/>
<dbReference type="OMA" id="GWIANIY"/>
<gene>
    <name evidence="10" type="ORF">TRIADDRAFT_62157</name>
</gene>